<dbReference type="EMBL" id="GGMS01003160">
    <property type="protein sequence ID" value="MBY72363.1"/>
    <property type="molecule type" value="Transcribed_RNA"/>
</dbReference>
<dbReference type="PANTHER" id="PTHR15960">
    <property type="entry name" value="LD44032P"/>
    <property type="match status" value="1"/>
</dbReference>
<reference evidence="1" key="1">
    <citation type="submission" date="2018-04" db="EMBL/GenBank/DDBJ databases">
        <title>Transcriptome assembly of Sipha flava.</title>
        <authorList>
            <person name="Scully E.D."/>
            <person name="Geib S.M."/>
            <person name="Palmer N.A."/>
            <person name="Koch K."/>
            <person name="Bradshaw J."/>
            <person name="Heng-Moss T."/>
            <person name="Sarath G."/>
        </authorList>
    </citation>
    <scope>NUCLEOTIDE SEQUENCE</scope>
</reference>
<dbReference type="GO" id="GO:0043130">
    <property type="term" value="F:ubiquitin binding"/>
    <property type="evidence" value="ECO:0007669"/>
    <property type="project" value="InterPro"/>
</dbReference>
<evidence type="ECO:0000313" key="1">
    <source>
        <dbReference type="EMBL" id="MBY72363.1"/>
    </source>
</evidence>
<dbReference type="GO" id="GO:0043162">
    <property type="term" value="P:ubiquitin-dependent protein catabolic process via the multivesicular body sorting pathway"/>
    <property type="evidence" value="ECO:0007669"/>
    <property type="project" value="InterPro"/>
</dbReference>
<accession>A0A2S2Q3R1</accession>
<dbReference type="PANTHER" id="PTHR15960:SF5">
    <property type="entry name" value="LD44032P"/>
    <property type="match status" value="1"/>
</dbReference>
<dbReference type="GO" id="GO:0000813">
    <property type="term" value="C:ESCRT I complex"/>
    <property type="evidence" value="ECO:0007669"/>
    <property type="project" value="InterPro"/>
</dbReference>
<gene>
    <name evidence="1" type="ORF">g.7979</name>
</gene>
<organism evidence="1">
    <name type="scientific">Sipha flava</name>
    <name type="common">yellow sugarcane aphid</name>
    <dbReference type="NCBI Taxonomy" id="143950"/>
    <lineage>
        <taxon>Eukaryota</taxon>
        <taxon>Metazoa</taxon>
        <taxon>Ecdysozoa</taxon>
        <taxon>Arthropoda</taxon>
        <taxon>Hexapoda</taxon>
        <taxon>Insecta</taxon>
        <taxon>Pterygota</taxon>
        <taxon>Neoptera</taxon>
        <taxon>Paraneoptera</taxon>
        <taxon>Hemiptera</taxon>
        <taxon>Sternorrhyncha</taxon>
        <taxon>Aphidomorpha</taxon>
        <taxon>Aphidoidea</taxon>
        <taxon>Aphididae</taxon>
        <taxon>Sipha</taxon>
    </lineage>
</organism>
<proteinExistence type="predicted"/>
<dbReference type="AlphaFoldDB" id="A0A2S2Q3R1"/>
<sequence length="210" mass="23736">MAIWGKIREEARSKRQSKATEFKTQNFLDIDKLSISSQPQNTQVLQPIPAQQTNFKMSSFDSMLTKNINISDFESDTSSPFDNMELKTINDLEELASVLKPTSVFNNTNSKDCQLSDLNVSQLYSTTTFNNHQETLESNKFMHSVNTQTNQHISSLTTFKSNVLDDINKTTLPPVTMPNILLQLKADLNALKYNDESPVSILNLEIIIVI</sequence>
<name>A0A2S2Q3R1_9HEMI</name>
<dbReference type="OrthoDB" id="2018023at2759"/>
<dbReference type="InterPro" id="IPR038870">
    <property type="entry name" value="UBAP1"/>
</dbReference>
<protein>
    <submittedName>
        <fullName evidence="1">Uncharacterized protein</fullName>
    </submittedName>
</protein>